<dbReference type="RefSeq" id="WP_116622950.1">
    <property type="nucleotide sequence ID" value="NZ_QURN01000004.1"/>
</dbReference>
<evidence type="ECO:0000256" key="3">
    <source>
        <dbReference type="ARBA" id="ARBA00040298"/>
    </source>
</evidence>
<protein>
    <recommendedName>
        <fullName evidence="3">Pyridine nucleotide-disulfide oxidoreductase domain-containing protein 2</fullName>
    </recommendedName>
</protein>
<reference evidence="6" key="1">
    <citation type="submission" date="2018-08" db="EMBL/GenBank/DDBJ databases">
        <authorList>
            <person name="Im W.T."/>
        </authorList>
    </citation>
    <scope>NUCLEOTIDE SEQUENCE [LARGE SCALE GENOMIC DNA]</scope>
    <source>
        <strain evidence="6">LA-28</strain>
    </source>
</reference>
<dbReference type="AlphaFoldDB" id="A0A371XH05"/>
<gene>
    <name evidence="5" type="ORF">DY251_05980</name>
</gene>
<sequence>MTSFDAIVVGGGHNGIVAATLLAKAGRRVALLEARPELGGPARTEEFAPGFRVSVAHILNRLHPEVVKALDLEANGLVLDASDMPSVALSADGEPLILTGAYGEGLSGASASEAQAWSELRAQLIRYAGILKPMLARRPPDLSGMTFGETSALGMIGLSLRRLGKEDMRDFLRMFLMNVADVSDDCLTDDRLKGLLAFDAVMGSHLGPRSPTSLLGLYYRLAGEIGGKAGAQITPSGGMGAVITAMASAARKAGVQVRTDALVARINVQDARVTGVALGSGEELTAPIVLAATNPFAALMELTGPRNFDTGFVRKVTNIRMKGSVAKLHLALDGLPGFKGVAEQDLRGRLVFAPSTNHVERAFNPSKYGGFSPEPVMEIVLPSISDTSLAPAGGCVLSANIMFAPYALKEGWEKGKPKFLKAVMAQLERVAPGIGKQVRHAELLTPPDIEQRYRMPGGHWHHGELQADQMLMSRPVAGWSGYDTPVDGLYLGGAGSHPGGGISGVPGLNAARRVLARKG</sequence>
<organism evidence="5 6">
    <name type="scientific">Mesorhizobium denitrificans</name>
    <dbReference type="NCBI Taxonomy" id="2294114"/>
    <lineage>
        <taxon>Bacteria</taxon>
        <taxon>Pseudomonadati</taxon>
        <taxon>Pseudomonadota</taxon>
        <taxon>Alphaproteobacteria</taxon>
        <taxon>Hyphomicrobiales</taxon>
        <taxon>Phyllobacteriaceae</taxon>
        <taxon>Mesorhizobium</taxon>
    </lineage>
</organism>
<evidence type="ECO:0000313" key="5">
    <source>
        <dbReference type="EMBL" id="RFC68515.1"/>
    </source>
</evidence>
<dbReference type="Gene3D" id="3.50.50.60">
    <property type="entry name" value="FAD/NAD(P)-binding domain"/>
    <property type="match status" value="2"/>
</dbReference>
<comment type="function">
    <text evidence="1">Probable oxidoreductase that may play a role as regulator of mitochondrial function.</text>
</comment>
<evidence type="ECO:0000256" key="1">
    <source>
        <dbReference type="ARBA" id="ARBA00037217"/>
    </source>
</evidence>
<proteinExistence type="predicted"/>
<name>A0A371XH05_9HYPH</name>
<accession>A0A371XH05</accession>
<dbReference type="Proteomes" id="UP000262379">
    <property type="component" value="Unassembled WGS sequence"/>
</dbReference>
<dbReference type="PANTHER" id="PTHR10668">
    <property type="entry name" value="PHYTOENE DEHYDROGENASE"/>
    <property type="match status" value="1"/>
</dbReference>
<evidence type="ECO:0000256" key="2">
    <source>
        <dbReference type="ARBA" id="ARBA00038825"/>
    </source>
</evidence>
<keyword evidence="6" id="KW-1185">Reference proteome</keyword>
<dbReference type="GO" id="GO:0016491">
    <property type="term" value="F:oxidoreductase activity"/>
    <property type="evidence" value="ECO:0007669"/>
    <property type="project" value="InterPro"/>
</dbReference>
<dbReference type="PANTHER" id="PTHR10668:SF103">
    <property type="entry name" value="PYRIDINE NUCLEOTIDE-DISULFIDE OXIDOREDUCTASE DOMAIN-CONTAINING PROTEIN 2"/>
    <property type="match status" value="1"/>
</dbReference>
<dbReference type="Pfam" id="PF01593">
    <property type="entry name" value="Amino_oxidase"/>
    <property type="match status" value="1"/>
</dbReference>
<evidence type="ECO:0000313" key="6">
    <source>
        <dbReference type="Proteomes" id="UP000262379"/>
    </source>
</evidence>
<comment type="subunit">
    <text evidence="2">Interacts with COX5B; this interaction may contribute to localize PYROXD2 to the inner face of the inner mitochondrial membrane.</text>
</comment>
<dbReference type="InterPro" id="IPR036188">
    <property type="entry name" value="FAD/NAD-bd_sf"/>
</dbReference>
<evidence type="ECO:0000259" key="4">
    <source>
        <dbReference type="Pfam" id="PF01593"/>
    </source>
</evidence>
<dbReference type="SUPFAM" id="SSF51905">
    <property type="entry name" value="FAD/NAD(P)-binding domain"/>
    <property type="match status" value="1"/>
</dbReference>
<dbReference type="InterPro" id="IPR002937">
    <property type="entry name" value="Amino_oxidase"/>
</dbReference>
<comment type="caution">
    <text evidence="5">The sequence shown here is derived from an EMBL/GenBank/DDBJ whole genome shotgun (WGS) entry which is preliminary data.</text>
</comment>
<feature type="domain" description="Amine oxidase" evidence="4">
    <location>
        <begin position="15"/>
        <end position="515"/>
    </location>
</feature>
<dbReference type="EMBL" id="QURN01000004">
    <property type="protein sequence ID" value="RFC68515.1"/>
    <property type="molecule type" value="Genomic_DNA"/>
</dbReference>